<proteinExistence type="inferred from homology"/>
<dbReference type="Pfam" id="PF13632">
    <property type="entry name" value="Glyco_trans_2_3"/>
    <property type="match status" value="1"/>
</dbReference>
<accession>A0A174GNU8</accession>
<evidence type="ECO:0000313" key="10">
    <source>
        <dbReference type="EMBL" id="UVQ97620.1"/>
    </source>
</evidence>
<feature type="transmembrane region" description="Helical" evidence="4">
    <location>
        <begin position="354"/>
        <end position="378"/>
    </location>
</feature>
<dbReference type="EMBL" id="QRKD01000001">
    <property type="protein sequence ID" value="RHH95363.1"/>
    <property type="molecule type" value="Genomic_DNA"/>
</dbReference>
<dbReference type="RefSeq" id="WP_055169930.1">
    <property type="nucleotide sequence ID" value="NZ_CAXSLD010000012.1"/>
</dbReference>
<dbReference type="InterPro" id="IPR029044">
    <property type="entry name" value="Nucleotide-diphossugar_trans"/>
</dbReference>
<keyword evidence="3 7" id="KW-0808">Transferase</keyword>
<dbReference type="PANTHER" id="PTHR43630">
    <property type="entry name" value="POLY-BETA-1,6-N-ACETYL-D-GLUCOSAMINE SYNTHASE"/>
    <property type="match status" value="1"/>
</dbReference>
<evidence type="ECO:0000256" key="1">
    <source>
        <dbReference type="ARBA" id="ARBA00006739"/>
    </source>
</evidence>
<dbReference type="EC" id="2.4.1.-" evidence="7"/>
<dbReference type="Proteomes" id="UP000095657">
    <property type="component" value="Unassembled WGS sequence"/>
</dbReference>
<dbReference type="Proteomes" id="UP001060260">
    <property type="component" value="Chromosome"/>
</dbReference>
<keyword evidence="4" id="KW-1133">Transmembrane helix</keyword>
<dbReference type="PANTHER" id="PTHR43630:SF1">
    <property type="entry name" value="POLY-BETA-1,6-N-ACETYL-D-GLUCOSAMINE SYNTHASE"/>
    <property type="match status" value="1"/>
</dbReference>
<evidence type="ECO:0000313" key="8">
    <source>
        <dbReference type="EMBL" id="RHD53633.1"/>
    </source>
</evidence>
<feature type="domain" description="Glycosyltransferase 2-like" evidence="6">
    <location>
        <begin position="236"/>
        <end position="391"/>
    </location>
</feature>
<evidence type="ECO:0000313" key="11">
    <source>
        <dbReference type="Proteomes" id="UP000095657"/>
    </source>
</evidence>
<feature type="domain" description="Glycosyltransferase 2-like" evidence="5">
    <location>
        <begin position="61"/>
        <end position="199"/>
    </location>
</feature>
<name>A0A174GNU8_9BACE</name>
<dbReference type="Gene3D" id="3.90.550.10">
    <property type="entry name" value="Spore Coat Polysaccharide Biosynthesis Protein SpsA, Chain A"/>
    <property type="match status" value="1"/>
</dbReference>
<dbReference type="InterPro" id="IPR001173">
    <property type="entry name" value="Glyco_trans_2-like"/>
</dbReference>
<sequence>MRDILFTFFNYFVFFYTSMLAIFFVMFAFLSFISLKRRKDYYVESYVRKTIKESPYTPGISVIAPAFNEEKTIIDNVSSMLALEYPLFEVIIVNDGSTDSTLQKMIEYYELVEVPYAYIERIKTKPFKRLLKSTNSQYSRLIVVDKENGGTKADASNAGINASSYPYFICTDVDCILEKYALYRCISPIISSDKQVIAVSGTMLMANGCEVKDGQIVVVRTPHTPIPLFQNLEYMRSYLIGKMGWSAINGMPNVSGGFGLFDRDVAIAAGGYDSTSFAEDMDLITRMVGYMCDFSRPYKIVQIPDTCCWTEGPSNLAMLYRQRTRWARGLFQTLSIHHKMIFKKTYKQMGMLTLPYMFIFEFLAPIIELTGFIVFLYLAFTGAVNWNTAWMIYLTIYTFCQFLSIVVITYDYYVGMLYKRGYEYLWIIIASILEPIFYHPIITFCSLRGYLSYLTNRDFKWKKMERTGFNKKREKADDTNSPVTPEPATV</sequence>
<dbReference type="SUPFAM" id="SSF53448">
    <property type="entry name" value="Nucleotide-diphospho-sugar transferases"/>
    <property type="match status" value="1"/>
</dbReference>
<organism evidence="7 11">
    <name type="scientific">Bacteroides caccae</name>
    <dbReference type="NCBI Taxonomy" id="47678"/>
    <lineage>
        <taxon>Bacteria</taxon>
        <taxon>Pseudomonadati</taxon>
        <taxon>Bacteroidota</taxon>
        <taxon>Bacteroidia</taxon>
        <taxon>Bacteroidales</taxon>
        <taxon>Bacteroidaceae</taxon>
        <taxon>Bacteroides</taxon>
    </lineage>
</organism>
<evidence type="ECO:0000313" key="12">
    <source>
        <dbReference type="Proteomes" id="UP000283512"/>
    </source>
</evidence>
<dbReference type="STRING" id="47678.ERS852494_00357"/>
<dbReference type="GO" id="GO:0016757">
    <property type="term" value="F:glycosyltransferase activity"/>
    <property type="evidence" value="ECO:0007669"/>
    <property type="project" value="UniProtKB-KW"/>
</dbReference>
<dbReference type="AlphaFoldDB" id="A0A174GNU8"/>
<evidence type="ECO:0000259" key="6">
    <source>
        <dbReference type="Pfam" id="PF13632"/>
    </source>
</evidence>
<gene>
    <name evidence="7" type="primary">icaA_1</name>
    <name evidence="9" type="ORF">DW190_03905</name>
    <name evidence="8" type="ORF">DW794_00625</name>
    <name evidence="7" type="ORF">ERS852494_00357</name>
    <name evidence="10" type="ORF">NXW23_04445</name>
</gene>
<evidence type="ECO:0000313" key="9">
    <source>
        <dbReference type="EMBL" id="RHH95363.1"/>
    </source>
</evidence>
<evidence type="ECO:0000313" key="7">
    <source>
        <dbReference type="EMBL" id="CUO62656.1"/>
    </source>
</evidence>
<reference evidence="10" key="3">
    <citation type="submission" date="2022-08" db="EMBL/GenBank/DDBJ databases">
        <title>Genome Sequencing of Bacteroides fragilis Group Isolates with Nanopore Technology.</title>
        <authorList>
            <person name="Tisza M.J."/>
            <person name="Smith D."/>
            <person name="Dekker J.P."/>
        </authorList>
    </citation>
    <scope>NUCLEOTIDE SEQUENCE</scope>
    <source>
        <strain evidence="10">BFG-474</strain>
    </source>
</reference>
<dbReference type="EMBL" id="QSJD01000001">
    <property type="protein sequence ID" value="RHD53633.1"/>
    <property type="molecule type" value="Genomic_DNA"/>
</dbReference>
<keyword evidence="4" id="KW-0472">Membrane</keyword>
<evidence type="ECO:0000256" key="4">
    <source>
        <dbReference type="SAM" id="Phobius"/>
    </source>
</evidence>
<feature type="transmembrane region" description="Helical" evidence="4">
    <location>
        <begin position="425"/>
        <end position="451"/>
    </location>
</feature>
<evidence type="ECO:0000313" key="13">
    <source>
        <dbReference type="Proteomes" id="UP000284689"/>
    </source>
</evidence>
<dbReference type="EMBL" id="CP103166">
    <property type="protein sequence ID" value="UVQ97620.1"/>
    <property type="molecule type" value="Genomic_DNA"/>
</dbReference>
<dbReference type="Proteomes" id="UP000284689">
    <property type="component" value="Unassembled WGS sequence"/>
</dbReference>
<reference evidence="12 13" key="2">
    <citation type="submission" date="2018-08" db="EMBL/GenBank/DDBJ databases">
        <title>A genome reference for cultivated species of the human gut microbiota.</title>
        <authorList>
            <person name="Zou Y."/>
            <person name="Xue W."/>
            <person name="Luo G."/>
        </authorList>
    </citation>
    <scope>NUCLEOTIDE SEQUENCE [LARGE SCALE GENOMIC DNA]</scope>
    <source>
        <strain evidence="9 12">AM16-49B</strain>
        <strain evidence="8 13">AM31-16AC</strain>
    </source>
</reference>
<keyword evidence="2 7" id="KW-0328">Glycosyltransferase</keyword>
<dbReference type="EMBL" id="CZAI01000001">
    <property type="protein sequence ID" value="CUO62656.1"/>
    <property type="molecule type" value="Genomic_DNA"/>
</dbReference>
<dbReference type="Proteomes" id="UP000283512">
    <property type="component" value="Unassembled WGS sequence"/>
</dbReference>
<feature type="transmembrane region" description="Helical" evidence="4">
    <location>
        <begin position="12"/>
        <end position="35"/>
    </location>
</feature>
<evidence type="ECO:0000256" key="2">
    <source>
        <dbReference type="ARBA" id="ARBA00022676"/>
    </source>
</evidence>
<dbReference type="Pfam" id="PF00535">
    <property type="entry name" value="Glycos_transf_2"/>
    <property type="match status" value="1"/>
</dbReference>
<dbReference type="EC" id="2.4.-.-" evidence="10"/>
<evidence type="ECO:0000256" key="3">
    <source>
        <dbReference type="ARBA" id="ARBA00022679"/>
    </source>
</evidence>
<reference evidence="7 11" key="1">
    <citation type="submission" date="2015-09" db="EMBL/GenBank/DDBJ databases">
        <authorList>
            <consortium name="Pathogen Informatics"/>
        </authorList>
    </citation>
    <scope>NUCLEOTIDE SEQUENCE [LARGE SCALE GENOMIC DNA]</scope>
    <source>
        <strain evidence="7 11">2789STDY5834880</strain>
    </source>
</reference>
<comment type="similarity">
    <text evidence="1">Belongs to the glycosyltransferase 2 family.</text>
</comment>
<evidence type="ECO:0000259" key="5">
    <source>
        <dbReference type="Pfam" id="PF00535"/>
    </source>
</evidence>
<keyword evidence="4" id="KW-0812">Transmembrane</keyword>
<feature type="transmembrane region" description="Helical" evidence="4">
    <location>
        <begin position="390"/>
        <end position="413"/>
    </location>
</feature>
<dbReference type="CDD" id="cd06423">
    <property type="entry name" value="CESA_like"/>
    <property type="match status" value="1"/>
</dbReference>
<protein>
    <submittedName>
        <fullName evidence="8 10">Glycosyltransferase</fullName>
        <ecNumber evidence="10">2.4.-.-</ecNumber>
    </submittedName>
    <submittedName>
        <fullName evidence="7">Glycosyltransferases, probably involved in cell wall biogenesis</fullName>
        <ecNumber evidence="7">2.4.1.-</ecNumber>
    </submittedName>
</protein>